<dbReference type="SUPFAM" id="SSF55144">
    <property type="entry name" value="LigT-like"/>
    <property type="match status" value="1"/>
</dbReference>
<evidence type="ECO:0000313" key="2">
    <source>
        <dbReference type="Proteomes" id="UP000565579"/>
    </source>
</evidence>
<dbReference type="AlphaFoldDB" id="A0A7X0P6I6"/>
<keyword evidence="2" id="KW-1185">Reference proteome</keyword>
<dbReference type="RefSeq" id="WP_185110463.1">
    <property type="nucleotide sequence ID" value="NZ_BAAAXY010000273.1"/>
</dbReference>
<dbReference type="Gene3D" id="3.90.1140.10">
    <property type="entry name" value="Cyclic phosphodiesterase"/>
    <property type="match status" value="1"/>
</dbReference>
<evidence type="ECO:0000313" key="1">
    <source>
        <dbReference type="EMBL" id="MBB6555964.1"/>
    </source>
</evidence>
<protein>
    <recommendedName>
        <fullName evidence="3">2'-5' RNA ligase family protein</fullName>
    </recommendedName>
</protein>
<organism evidence="1 2">
    <name type="scientific">Nonomuraea rubra</name>
    <dbReference type="NCBI Taxonomy" id="46180"/>
    <lineage>
        <taxon>Bacteria</taxon>
        <taxon>Bacillati</taxon>
        <taxon>Actinomycetota</taxon>
        <taxon>Actinomycetes</taxon>
        <taxon>Streptosporangiales</taxon>
        <taxon>Streptosporangiaceae</taxon>
        <taxon>Nonomuraea</taxon>
    </lineage>
</organism>
<dbReference type="Proteomes" id="UP000565579">
    <property type="component" value="Unassembled WGS sequence"/>
</dbReference>
<evidence type="ECO:0008006" key="3">
    <source>
        <dbReference type="Google" id="ProtNLM"/>
    </source>
</evidence>
<proteinExistence type="predicted"/>
<accession>A0A7X0P6I6</accession>
<sequence length="231" mass="24971">MSDFVEFRARGRAALLAGEATHDLPMVDGATRWGAAAVLRPEGEIVDRMTELAATVSAPGHWVHGGRTLHVTLRTLEPYRTHIPQDDPLRRAYGAALAEAADGLPPAEVRLAGVSPHRGGVLVGAHPQDDTLDTLRKRFAHALESRRVRDLEHGRVRDLWYVSLVHFAAPLTNPRELVEWCDTHADADFGTIGLPAAEIVQFLHTGEGIRVHSLESAALDGGGGASPRPHS</sequence>
<dbReference type="InterPro" id="IPR009097">
    <property type="entry name" value="Cyclic_Pdiesterase"/>
</dbReference>
<dbReference type="EMBL" id="JACHMI010000001">
    <property type="protein sequence ID" value="MBB6555964.1"/>
    <property type="molecule type" value="Genomic_DNA"/>
</dbReference>
<reference evidence="1 2" key="1">
    <citation type="submission" date="2020-08" db="EMBL/GenBank/DDBJ databases">
        <title>Sequencing the genomes of 1000 actinobacteria strains.</title>
        <authorList>
            <person name="Klenk H.-P."/>
        </authorList>
    </citation>
    <scope>NUCLEOTIDE SEQUENCE [LARGE SCALE GENOMIC DNA]</scope>
    <source>
        <strain evidence="1 2">DSM 43768</strain>
    </source>
</reference>
<gene>
    <name evidence="1" type="ORF">HD593_010759</name>
</gene>
<name>A0A7X0P6I6_9ACTN</name>
<comment type="caution">
    <text evidence="1">The sequence shown here is derived from an EMBL/GenBank/DDBJ whole genome shotgun (WGS) entry which is preliminary data.</text>
</comment>